<evidence type="ECO:0000259" key="6">
    <source>
        <dbReference type="PROSITE" id="PS50977"/>
    </source>
</evidence>
<organism evidence="7 8">
    <name type="scientific">Yinghuangia soli</name>
    <dbReference type="NCBI Taxonomy" id="2908204"/>
    <lineage>
        <taxon>Bacteria</taxon>
        <taxon>Bacillati</taxon>
        <taxon>Actinomycetota</taxon>
        <taxon>Actinomycetes</taxon>
        <taxon>Kitasatosporales</taxon>
        <taxon>Streptomycetaceae</taxon>
        <taxon>Yinghuangia</taxon>
    </lineage>
</organism>
<feature type="compositionally biased region" description="Polar residues" evidence="5">
    <location>
        <begin position="14"/>
        <end position="23"/>
    </location>
</feature>
<dbReference type="InterPro" id="IPR023772">
    <property type="entry name" value="DNA-bd_HTH_TetR-type_CS"/>
</dbReference>
<dbReference type="Pfam" id="PF00440">
    <property type="entry name" value="TetR_N"/>
    <property type="match status" value="1"/>
</dbReference>
<accession>A0AA41TXC2</accession>
<evidence type="ECO:0000313" key="7">
    <source>
        <dbReference type="EMBL" id="MCF2526693.1"/>
    </source>
</evidence>
<dbReference type="SUPFAM" id="SSF48498">
    <property type="entry name" value="Tetracyclin repressor-like, C-terminal domain"/>
    <property type="match status" value="1"/>
</dbReference>
<evidence type="ECO:0000256" key="5">
    <source>
        <dbReference type="SAM" id="MobiDB-lite"/>
    </source>
</evidence>
<keyword evidence="1" id="KW-0805">Transcription regulation</keyword>
<evidence type="ECO:0000313" key="8">
    <source>
        <dbReference type="Proteomes" id="UP001165378"/>
    </source>
</evidence>
<protein>
    <submittedName>
        <fullName evidence="7">TetR/AcrR family transcriptional regulator</fullName>
    </submittedName>
</protein>
<feature type="DNA-binding region" description="H-T-H motif" evidence="4">
    <location>
        <begin position="46"/>
        <end position="65"/>
    </location>
</feature>
<proteinExistence type="predicted"/>
<dbReference type="EMBL" id="JAKFHA010000002">
    <property type="protein sequence ID" value="MCF2526693.1"/>
    <property type="molecule type" value="Genomic_DNA"/>
</dbReference>
<dbReference type="GO" id="GO:0003700">
    <property type="term" value="F:DNA-binding transcription factor activity"/>
    <property type="evidence" value="ECO:0007669"/>
    <property type="project" value="TreeGrafter"/>
</dbReference>
<keyword evidence="8" id="KW-1185">Reference proteome</keyword>
<keyword evidence="2 4" id="KW-0238">DNA-binding</keyword>
<dbReference type="InterPro" id="IPR050109">
    <property type="entry name" value="HTH-type_TetR-like_transc_reg"/>
</dbReference>
<dbReference type="Pfam" id="PF17939">
    <property type="entry name" value="TetR_C_30"/>
    <property type="match status" value="1"/>
</dbReference>
<evidence type="ECO:0000256" key="2">
    <source>
        <dbReference type="ARBA" id="ARBA00023125"/>
    </source>
</evidence>
<name>A0AA41TXC2_9ACTN</name>
<feature type="domain" description="HTH tetR-type" evidence="6">
    <location>
        <begin position="23"/>
        <end position="83"/>
    </location>
</feature>
<dbReference type="SUPFAM" id="SSF46689">
    <property type="entry name" value="Homeodomain-like"/>
    <property type="match status" value="1"/>
</dbReference>
<dbReference type="InterPro" id="IPR041586">
    <property type="entry name" value="PsrA_TetR_C"/>
</dbReference>
<comment type="caution">
    <text evidence="7">The sequence shown here is derived from an EMBL/GenBank/DDBJ whole genome shotgun (WGS) entry which is preliminary data.</text>
</comment>
<dbReference type="InterPro" id="IPR009057">
    <property type="entry name" value="Homeodomain-like_sf"/>
</dbReference>
<evidence type="ECO:0000256" key="4">
    <source>
        <dbReference type="PROSITE-ProRule" id="PRU00335"/>
    </source>
</evidence>
<dbReference type="InterPro" id="IPR036271">
    <property type="entry name" value="Tet_transcr_reg_TetR-rel_C_sf"/>
</dbReference>
<dbReference type="InterPro" id="IPR001647">
    <property type="entry name" value="HTH_TetR"/>
</dbReference>
<dbReference type="PROSITE" id="PS50977">
    <property type="entry name" value="HTH_TETR_2"/>
    <property type="match status" value="1"/>
</dbReference>
<dbReference type="PROSITE" id="PS01081">
    <property type="entry name" value="HTH_TETR_1"/>
    <property type="match status" value="1"/>
</dbReference>
<dbReference type="PANTHER" id="PTHR30055">
    <property type="entry name" value="HTH-TYPE TRANSCRIPTIONAL REGULATOR RUTR"/>
    <property type="match status" value="1"/>
</dbReference>
<dbReference type="PRINTS" id="PR00455">
    <property type="entry name" value="HTHTETR"/>
</dbReference>
<sequence>MSSGTRVAGAAETNPRNGNSSGAATRAKLLRTAERLFAKNGIDGVSVRDITGTAGANSAAVHYHFGSKQDLIAAILHRRLEGLGVRRAQLLDQLEAHDTPDLRDVVAALLLPTVELSRDRRGGGHHYLGFLVAVGEHPTSMHLITDEVDPLTERYLSVLRRTLPEVPPEVVLFRFGVAKDLVNRVLRQGAVREWLRRHASNDDKVLFDQLVDFLVGAFAAPAHPA</sequence>
<dbReference type="PANTHER" id="PTHR30055:SF234">
    <property type="entry name" value="HTH-TYPE TRANSCRIPTIONAL REGULATOR BETI"/>
    <property type="match status" value="1"/>
</dbReference>
<dbReference type="AlphaFoldDB" id="A0AA41TXC2"/>
<gene>
    <name evidence="7" type="ORF">LZ495_05590</name>
</gene>
<dbReference type="Proteomes" id="UP001165378">
    <property type="component" value="Unassembled WGS sequence"/>
</dbReference>
<keyword evidence="3" id="KW-0804">Transcription</keyword>
<dbReference type="RefSeq" id="WP_235050831.1">
    <property type="nucleotide sequence ID" value="NZ_JAKFHA010000002.1"/>
</dbReference>
<dbReference type="Gene3D" id="1.10.357.10">
    <property type="entry name" value="Tetracycline Repressor, domain 2"/>
    <property type="match status" value="1"/>
</dbReference>
<dbReference type="GO" id="GO:0000976">
    <property type="term" value="F:transcription cis-regulatory region binding"/>
    <property type="evidence" value="ECO:0007669"/>
    <property type="project" value="TreeGrafter"/>
</dbReference>
<feature type="region of interest" description="Disordered" evidence="5">
    <location>
        <begin position="1"/>
        <end position="23"/>
    </location>
</feature>
<evidence type="ECO:0000256" key="3">
    <source>
        <dbReference type="ARBA" id="ARBA00023163"/>
    </source>
</evidence>
<reference evidence="7" key="1">
    <citation type="submission" date="2022-01" db="EMBL/GenBank/DDBJ databases">
        <title>Genome-Based Taxonomic Classification of the Phylum Actinobacteria.</title>
        <authorList>
            <person name="Gao Y."/>
        </authorList>
    </citation>
    <scope>NUCLEOTIDE SEQUENCE</scope>
    <source>
        <strain evidence="7">KLBMP 8922</strain>
    </source>
</reference>
<evidence type="ECO:0000256" key="1">
    <source>
        <dbReference type="ARBA" id="ARBA00023015"/>
    </source>
</evidence>